<dbReference type="PANTHER" id="PTHR44169:SF6">
    <property type="entry name" value="NADPH-DEPENDENT 1-ACYLDIHYDROXYACETONE PHOSPHATE REDUCTASE"/>
    <property type="match status" value="1"/>
</dbReference>
<evidence type="ECO:0000313" key="4">
    <source>
        <dbReference type="EMBL" id="SDH14930.1"/>
    </source>
</evidence>
<proteinExistence type="inferred from homology"/>
<dbReference type="OrthoDB" id="9781117at2"/>
<evidence type="ECO:0000256" key="1">
    <source>
        <dbReference type="ARBA" id="ARBA00006484"/>
    </source>
</evidence>
<sequence>MSTVLVTGATRGIGRETARQFAALGHTVFLGARDLERGRAVAAEVGALPVLLDVTDTSSVAGALAAVGARSGRLDVLVNNAGVPDNTVEVADVDGDTALRVLDTNVAGVVRVTQAALPLLRAAEDPVVVNVGSGLGSFAATTDPDRPESQTPLIVYAASKAALAMLTLKYARALPGVRVVAACPGLTDTDFAAGFPGARPVGEAAAVVVSAALAGPDGPTGVVLEEDGPLAW</sequence>
<dbReference type="InterPro" id="IPR020904">
    <property type="entry name" value="Sc_DH/Rdtase_CS"/>
</dbReference>
<dbReference type="RefSeq" id="WP_091069096.1">
    <property type="nucleotide sequence ID" value="NZ_FNCF01000010.1"/>
</dbReference>
<dbReference type="EMBL" id="FNCF01000010">
    <property type="protein sequence ID" value="SDH14930.1"/>
    <property type="molecule type" value="Genomic_DNA"/>
</dbReference>
<dbReference type="SUPFAM" id="SSF51735">
    <property type="entry name" value="NAD(P)-binding Rossmann-fold domains"/>
    <property type="match status" value="1"/>
</dbReference>
<dbReference type="GO" id="GO:0016491">
    <property type="term" value="F:oxidoreductase activity"/>
    <property type="evidence" value="ECO:0007669"/>
    <property type="project" value="UniProtKB-KW"/>
</dbReference>
<keyword evidence="2" id="KW-0560">Oxidoreductase</keyword>
<comment type="similarity">
    <text evidence="1 3">Belongs to the short-chain dehydrogenases/reductases (SDR) family.</text>
</comment>
<dbReference type="PROSITE" id="PS00061">
    <property type="entry name" value="ADH_SHORT"/>
    <property type="match status" value="1"/>
</dbReference>
<evidence type="ECO:0000256" key="3">
    <source>
        <dbReference type="RuleBase" id="RU000363"/>
    </source>
</evidence>
<keyword evidence="5" id="KW-1185">Reference proteome</keyword>
<name>A0A1G8A3D7_9ACTN</name>
<accession>A0A1G8A3D7</accession>
<dbReference type="AlphaFoldDB" id="A0A1G8A3D7"/>
<dbReference type="Gene3D" id="3.40.50.720">
    <property type="entry name" value="NAD(P)-binding Rossmann-like Domain"/>
    <property type="match status" value="1"/>
</dbReference>
<reference evidence="5" key="1">
    <citation type="submission" date="2016-10" db="EMBL/GenBank/DDBJ databases">
        <authorList>
            <person name="Varghese N."/>
            <person name="Submissions S."/>
        </authorList>
    </citation>
    <scope>NUCLEOTIDE SEQUENCE [LARGE SCALE GENOMIC DNA]</scope>
    <source>
        <strain evidence="5">DSM 44526</strain>
    </source>
</reference>
<dbReference type="PRINTS" id="PR00080">
    <property type="entry name" value="SDRFAMILY"/>
</dbReference>
<protein>
    <submittedName>
        <fullName evidence="4">NADP-dependent 3-hydroxy acid dehydrogenase YdfG</fullName>
    </submittedName>
</protein>
<organism evidence="4 5">
    <name type="scientific">Klenkia brasiliensis</name>
    <dbReference type="NCBI Taxonomy" id="333142"/>
    <lineage>
        <taxon>Bacteria</taxon>
        <taxon>Bacillati</taxon>
        <taxon>Actinomycetota</taxon>
        <taxon>Actinomycetes</taxon>
        <taxon>Geodermatophilales</taxon>
        <taxon>Geodermatophilaceae</taxon>
        <taxon>Klenkia</taxon>
    </lineage>
</organism>
<dbReference type="InterPro" id="IPR036291">
    <property type="entry name" value="NAD(P)-bd_dom_sf"/>
</dbReference>
<dbReference type="InterPro" id="IPR002347">
    <property type="entry name" value="SDR_fam"/>
</dbReference>
<dbReference type="PANTHER" id="PTHR44169">
    <property type="entry name" value="NADPH-DEPENDENT 1-ACYLDIHYDROXYACETONE PHOSPHATE REDUCTASE"/>
    <property type="match status" value="1"/>
</dbReference>
<evidence type="ECO:0000313" key="5">
    <source>
        <dbReference type="Proteomes" id="UP000198863"/>
    </source>
</evidence>
<dbReference type="Pfam" id="PF00106">
    <property type="entry name" value="adh_short"/>
    <property type="match status" value="1"/>
</dbReference>
<dbReference type="PRINTS" id="PR00081">
    <property type="entry name" value="GDHRDH"/>
</dbReference>
<gene>
    <name evidence="4" type="ORF">SAMN05660324_0020</name>
</gene>
<evidence type="ECO:0000256" key="2">
    <source>
        <dbReference type="ARBA" id="ARBA00023002"/>
    </source>
</evidence>
<dbReference type="Proteomes" id="UP000198863">
    <property type="component" value="Unassembled WGS sequence"/>
</dbReference>